<dbReference type="InterPro" id="IPR002464">
    <property type="entry name" value="DNA/RNA_helicase_DEAH_CS"/>
</dbReference>
<comment type="catalytic activity">
    <reaction evidence="8">
        <text>ATP + H2O = ADP + phosphate + H(+)</text>
        <dbReference type="Rhea" id="RHEA:13065"/>
        <dbReference type="ChEBI" id="CHEBI:15377"/>
        <dbReference type="ChEBI" id="CHEBI:15378"/>
        <dbReference type="ChEBI" id="CHEBI:30616"/>
        <dbReference type="ChEBI" id="CHEBI:43474"/>
        <dbReference type="ChEBI" id="CHEBI:456216"/>
        <dbReference type="EC" id="3.6.4.13"/>
    </reaction>
</comment>
<evidence type="ECO:0000256" key="3">
    <source>
        <dbReference type="ARBA" id="ARBA00022741"/>
    </source>
</evidence>
<dbReference type="SMART" id="SM00490">
    <property type="entry name" value="HELICc"/>
    <property type="match status" value="1"/>
</dbReference>
<dbReference type="GO" id="GO:0003724">
    <property type="term" value="F:RNA helicase activity"/>
    <property type="evidence" value="ECO:0007669"/>
    <property type="project" value="UniProtKB-EC"/>
</dbReference>
<dbReference type="InterPro" id="IPR007502">
    <property type="entry name" value="Helicase-assoc_dom"/>
</dbReference>
<dbReference type="PROSITE" id="PS51194">
    <property type="entry name" value="HELICASE_CTER"/>
    <property type="match status" value="1"/>
</dbReference>
<dbReference type="FunFam" id="3.40.50.300:FF:000594">
    <property type="entry name" value="Pre-mRNA-splicing factor ATP-dependent RNA helicase"/>
    <property type="match status" value="1"/>
</dbReference>
<dbReference type="Gene3D" id="3.40.50.300">
    <property type="entry name" value="P-loop containing nucleotide triphosphate hydrolases"/>
    <property type="match status" value="2"/>
</dbReference>
<dbReference type="Gene3D" id="1.20.120.1080">
    <property type="match status" value="1"/>
</dbReference>
<dbReference type="GO" id="GO:0005524">
    <property type="term" value="F:ATP binding"/>
    <property type="evidence" value="ECO:0007669"/>
    <property type="project" value="UniProtKB-KW"/>
</dbReference>
<feature type="region of interest" description="Disordered" evidence="9">
    <location>
        <begin position="1"/>
        <end position="58"/>
    </location>
</feature>
<keyword evidence="3" id="KW-0547">Nucleotide-binding</keyword>
<evidence type="ECO:0000256" key="4">
    <source>
        <dbReference type="ARBA" id="ARBA00022801"/>
    </source>
</evidence>
<feature type="domain" description="Helicase C-terminal" evidence="11">
    <location>
        <begin position="446"/>
        <end position="619"/>
    </location>
</feature>
<dbReference type="FunFam" id="1.20.120.1080:FF:000001">
    <property type="entry name" value="Pre-mRNA-splicing factor ATP-dependent RNA helicase"/>
    <property type="match status" value="1"/>
</dbReference>
<keyword evidence="6" id="KW-0067">ATP-binding</keyword>
<keyword evidence="5 12" id="KW-0347">Helicase</keyword>
<dbReference type="SMART" id="SM00487">
    <property type="entry name" value="DEXDc"/>
    <property type="match status" value="1"/>
</dbReference>
<evidence type="ECO:0000256" key="6">
    <source>
        <dbReference type="ARBA" id="ARBA00022840"/>
    </source>
</evidence>
<feature type="domain" description="Helicase ATP-binding" evidence="10">
    <location>
        <begin position="257"/>
        <end position="421"/>
    </location>
</feature>
<evidence type="ECO:0000259" key="10">
    <source>
        <dbReference type="PROSITE" id="PS51192"/>
    </source>
</evidence>
<dbReference type="Pfam" id="PF04408">
    <property type="entry name" value="WHD_HA2"/>
    <property type="match status" value="1"/>
</dbReference>
<accession>A0A8D8FMI2</accession>
<evidence type="ECO:0000256" key="1">
    <source>
        <dbReference type="ARBA" id="ARBA00012552"/>
    </source>
</evidence>
<dbReference type="PROSITE" id="PS51192">
    <property type="entry name" value="HELICASE_ATP_BIND_1"/>
    <property type="match status" value="1"/>
</dbReference>
<dbReference type="EC" id="3.6.4.13" evidence="1"/>
<sequence>MSRRKQESCSSEDSSPDSEEEERRRDIKERDEFAQRLKKKDEGRTRNVVESQGRKAYEEAAKRLKLEADDRDKLLPQLRKQSRRQYLEKRKDDKVAELEADIQDDEYLFDDSAITQREREDREHKKNLLRIAKEHEKARELERIQRYHMPKDIKKGDKEEYVEVDEREKMPNSEQKKWEAEQLASASYKFGSKDVRAKKDEYELLLDDTIDFVQAFRMDGSKEKDKKAPVTEAQKMKMDIEETKKSLPVYPFKEDLIAAIKEHQVLIIEGETGSGKTTQIPQYLYEAGFTNDGKKIGCTQPRRVAAMSVAARVAQEMSVKLGNEVGYSIRFEDCTSERTVIKYMTDGTLHREFLSEPDLGSYSVMIIDEAHERTLHTDILFGLVKDIARFRLDLKLLISSATLDADKFSAFFDDAPIFRIPGRRFPVDIYYTKAPEADYIDACVVSVLQIHATQPLGDVLVFLTGQEEIEACQEMLQDRVKRLGSKLKELLILPIYANLPSDMQAKIFEPTPPNARKVVLATNIAETSLTIDNIIYVIDPGFAKQNNFNSRTGMETLMVVPISKASANQRAGRAGRVAPGKCFRLYTAWAYKHELEDNTVPEIQRINLGNAVLMLKALGINDLLHFDFLDPPPHETLVLALEQLYALGALNHHGELTKLGRRMAEFPVDPMMAKMLLASEKYKCSEEIVSIGAMLSVNGAIFYRPKDKIIHADTARKNFNHPNGDHLSLMQVYNQWVEADHSTQWCYENYIQFRSMKRARDVREQLVGLMQRVEIEMVSGLPETINIRKAITAGYFYHIARLSKGGNYKTAKHNQSVIIHPNSALFEELPRWVLYHELVFTTKEYMRSVIEIESKWLLEAAPHYYKPKELEDSTNKKMPKTVGRAVMTAH</sequence>
<dbReference type="GO" id="GO:0003723">
    <property type="term" value="F:RNA binding"/>
    <property type="evidence" value="ECO:0007669"/>
    <property type="project" value="TreeGrafter"/>
</dbReference>
<keyword evidence="2" id="KW-0507">mRNA processing</keyword>
<dbReference type="GO" id="GO:0008380">
    <property type="term" value="P:RNA splicing"/>
    <property type="evidence" value="ECO:0007669"/>
    <property type="project" value="UniProtKB-KW"/>
</dbReference>
<dbReference type="SUPFAM" id="SSF52540">
    <property type="entry name" value="P-loop containing nucleoside triphosphate hydrolases"/>
    <property type="match status" value="1"/>
</dbReference>
<dbReference type="PROSITE" id="PS00690">
    <property type="entry name" value="DEAH_ATP_HELICASE"/>
    <property type="match status" value="1"/>
</dbReference>
<dbReference type="Pfam" id="PF07717">
    <property type="entry name" value="OB_NTP_bind"/>
    <property type="match status" value="1"/>
</dbReference>
<dbReference type="Pfam" id="PF00270">
    <property type="entry name" value="DEAD"/>
    <property type="match status" value="1"/>
</dbReference>
<protein>
    <recommendedName>
        <fullName evidence="1">RNA helicase</fullName>
        <ecNumber evidence="1">3.6.4.13</ecNumber>
    </recommendedName>
</protein>
<feature type="region of interest" description="Disordered" evidence="9">
    <location>
        <begin position="158"/>
        <end position="177"/>
    </location>
</feature>
<evidence type="ECO:0000259" key="11">
    <source>
        <dbReference type="PROSITE" id="PS51194"/>
    </source>
</evidence>
<dbReference type="CDD" id="cd18791">
    <property type="entry name" value="SF2_C_RHA"/>
    <property type="match status" value="1"/>
</dbReference>
<dbReference type="InterPro" id="IPR011709">
    <property type="entry name" value="DEAD-box_helicase_OB_fold"/>
</dbReference>
<keyword evidence="4" id="KW-0378">Hydrolase</keyword>
<evidence type="ECO:0000256" key="5">
    <source>
        <dbReference type="ARBA" id="ARBA00022806"/>
    </source>
</evidence>
<feature type="compositionally biased region" description="Basic and acidic residues" evidence="9">
    <location>
        <begin position="21"/>
        <end position="58"/>
    </location>
</feature>
<dbReference type="InterPro" id="IPR014001">
    <property type="entry name" value="Helicase_ATP-bd"/>
</dbReference>
<reference evidence="12" key="1">
    <citation type="submission" date="2021-05" db="EMBL/GenBank/DDBJ databases">
        <authorList>
            <person name="Alioto T."/>
            <person name="Alioto T."/>
            <person name="Gomez Garrido J."/>
        </authorList>
    </citation>
    <scope>NUCLEOTIDE SEQUENCE</scope>
</reference>
<evidence type="ECO:0000313" key="12">
    <source>
        <dbReference type="EMBL" id="CAG6475798.1"/>
    </source>
</evidence>
<evidence type="ECO:0000256" key="7">
    <source>
        <dbReference type="ARBA" id="ARBA00023187"/>
    </source>
</evidence>
<dbReference type="CDD" id="cd17974">
    <property type="entry name" value="DEXHc_DHX16"/>
    <property type="match status" value="1"/>
</dbReference>
<dbReference type="InterPro" id="IPR011545">
    <property type="entry name" value="DEAD/DEAH_box_helicase_dom"/>
</dbReference>
<organism evidence="12">
    <name type="scientific">Culex pipiens</name>
    <name type="common">House mosquito</name>
    <dbReference type="NCBI Taxonomy" id="7175"/>
    <lineage>
        <taxon>Eukaryota</taxon>
        <taxon>Metazoa</taxon>
        <taxon>Ecdysozoa</taxon>
        <taxon>Arthropoda</taxon>
        <taxon>Hexapoda</taxon>
        <taxon>Insecta</taxon>
        <taxon>Pterygota</taxon>
        <taxon>Neoptera</taxon>
        <taxon>Endopterygota</taxon>
        <taxon>Diptera</taxon>
        <taxon>Nematocera</taxon>
        <taxon>Culicoidea</taxon>
        <taxon>Culicidae</taxon>
        <taxon>Culicinae</taxon>
        <taxon>Culicini</taxon>
        <taxon>Culex</taxon>
        <taxon>Culex</taxon>
    </lineage>
</organism>
<dbReference type="InterPro" id="IPR048333">
    <property type="entry name" value="HA2_WH"/>
</dbReference>
<evidence type="ECO:0000256" key="9">
    <source>
        <dbReference type="SAM" id="MobiDB-lite"/>
    </source>
</evidence>
<keyword evidence="7" id="KW-0508">mRNA splicing</keyword>
<dbReference type="InterPro" id="IPR027417">
    <property type="entry name" value="P-loop_NTPase"/>
</dbReference>
<dbReference type="GO" id="GO:0006397">
    <property type="term" value="P:mRNA processing"/>
    <property type="evidence" value="ECO:0007669"/>
    <property type="project" value="UniProtKB-KW"/>
</dbReference>
<dbReference type="InterPro" id="IPR001650">
    <property type="entry name" value="Helicase_C-like"/>
</dbReference>
<dbReference type="SMART" id="SM00847">
    <property type="entry name" value="HA2"/>
    <property type="match status" value="1"/>
</dbReference>
<dbReference type="GO" id="GO:0071013">
    <property type="term" value="C:catalytic step 2 spliceosome"/>
    <property type="evidence" value="ECO:0007669"/>
    <property type="project" value="TreeGrafter"/>
</dbReference>
<name>A0A8D8FMI2_CULPI</name>
<dbReference type="Pfam" id="PF21010">
    <property type="entry name" value="HA2_C"/>
    <property type="match status" value="1"/>
</dbReference>
<dbReference type="EMBL" id="HBUE01077280">
    <property type="protein sequence ID" value="CAG6475798.1"/>
    <property type="molecule type" value="Transcribed_RNA"/>
</dbReference>
<dbReference type="FunFam" id="3.40.50.300:FF:000007">
    <property type="entry name" value="Pre-mRNA-splicing factor ATP-dependent RNA helicase"/>
    <property type="match status" value="1"/>
</dbReference>
<dbReference type="GO" id="GO:0016787">
    <property type="term" value="F:hydrolase activity"/>
    <property type="evidence" value="ECO:0007669"/>
    <property type="project" value="UniProtKB-KW"/>
</dbReference>
<dbReference type="GO" id="GO:0003006">
    <property type="term" value="P:developmental process involved in reproduction"/>
    <property type="evidence" value="ECO:0007669"/>
    <property type="project" value="UniProtKB-ARBA"/>
</dbReference>
<dbReference type="PANTHER" id="PTHR18934:SF83">
    <property type="entry name" value="PRE-MRNA-SPLICING FACTOR ATP-DEPENDENT RNA HELICASE DHX16"/>
    <property type="match status" value="1"/>
</dbReference>
<dbReference type="PANTHER" id="PTHR18934">
    <property type="entry name" value="ATP-DEPENDENT RNA HELICASE"/>
    <property type="match status" value="1"/>
</dbReference>
<evidence type="ECO:0000256" key="2">
    <source>
        <dbReference type="ARBA" id="ARBA00022664"/>
    </source>
</evidence>
<dbReference type="AlphaFoldDB" id="A0A8D8FMI2"/>
<evidence type="ECO:0000256" key="8">
    <source>
        <dbReference type="ARBA" id="ARBA00047984"/>
    </source>
</evidence>
<dbReference type="Pfam" id="PF00271">
    <property type="entry name" value="Helicase_C"/>
    <property type="match status" value="1"/>
</dbReference>
<proteinExistence type="predicted"/>